<proteinExistence type="inferred from homology"/>
<evidence type="ECO:0000256" key="4">
    <source>
        <dbReference type="ARBA" id="ARBA00023128"/>
    </source>
</evidence>
<dbReference type="WBParaSite" id="TCONS_00004300.p1">
    <property type="protein sequence ID" value="TCONS_00004300.p1"/>
    <property type="gene ID" value="XLOC_001568"/>
</dbReference>
<feature type="compositionally biased region" description="Acidic residues" evidence="6">
    <location>
        <begin position="991"/>
        <end position="1003"/>
    </location>
</feature>
<keyword evidence="7" id="KW-1133">Transmembrane helix</keyword>
<feature type="region of interest" description="Disordered" evidence="6">
    <location>
        <begin position="932"/>
        <end position="978"/>
    </location>
</feature>
<reference evidence="9" key="1">
    <citation type="submission" date="2024-02" db="UniProtKB">
        <authorList>
            <consortium name="WormBaseParasite"/>
        </authorList>
    </citation>
    <scope>IDENTIFICATION</scope>
</reference>
<keyword evidence="5" id="KW-0143">Chaperone</keyword>
<organism evidence="8 9">
    <name type="scientific">Strongyloides stercoralis</name>
    <name type="common">Threadworm</name>
    <dbReference type="NCBI Taxonomy" id="6248"/>
    <lineage>
        <taxon>Eukaryota</taxon>
        <taxon>Metazoa</taxon>
        <taxon>Ecdysozoa</taxon>
        <taxon>Nematoda</taxon>
        <taxon>Chromadorea</taxon>
        <taxon>Rhabditida</taxon>
        <taxon>Tylenchina</taxon>
        <taxon>Panagrolaimomorpha</taxon>
        <taxon>Strongyloidoidea</taxon>
        <taxon>Strongyloididae</taxon>
        <taxon>Strongyloides</taxon>
    </lineage>
</organism>
<feature type="region of interest" description="Disordered" evidence="6">
    <location>
        <begin position="991"/>
        <end position="1014"/>
    </location>
</feature>
<feature type="compositionally biased region" description="Acidic residues" evidence="6">
    <location>
        <begin position="857"/>
        <end position="877"/>
    </location>
</feature>
<comment type="similarity">
    <text evidence="2">Belongs to the ATP12 family.</text>
</comment>
<dbReference type="InterPro" id="IPR023335">
    <property type="entry name" value="ATP12_ortho_dom_sf"/>
</dbReference>
<dbReference type="Gene3D" id="3.30.2180.10">
    <property type="entry name" value="ATP12-like"/>
    <property type="match status" value="1"/>
</dbReference>
<dbReference type="GO" id="GO:0005739">
    <property type="term" value="C:mitochondrion"/>
    <property type="evidence" value="ECO:0007669"/>
    <property type="project" value="UniProtKB-SubCell"/>
</dbReference>
<dbReference type="Proteomes" id="UP000035681">
    <property type="component" value="Unplaced"/>
</dbReference>
<keyword evidence="7" id="KW-0812">Transmembrane</keyword>
<protein>
    <submittedName>
        <fullName evidence="9">ATP synthase mitochondrial F1 complex assembly factor 2</fullName>
    </submittedName>
</protein>
<dbReference type="PANTHER" id="PTHR21013">
    <property type="entry name" value="ATP SYNTHASE MITOCHONDRIAL F1 COMPLEX ASSEMBLY FACTOR 2/ATP12 PROTEIN, MITOCHONDRIAL PRECURSOR"/>
    <property type="match status" value="1"/>
</dbReference>
<evidence type="ECO:0000256" key="2">
    <source>
        <dbReference type="ARBA" id="ARBA00008231"/>
    </source>
</evidence>
<dbReference type="Pfam" id="PF07542">
    <property type="entry name" value="ATP12"/>
    <property type="match status" value="1"/>
</dbReference>
<accession>A0AAF5CZE0</accession>
<evidence type="ECO:0000256" key="6">
    <source>
        <dbReference type="SAM" id="MobiDB-lite"/>
    </source>
</evidence>
<dbReference type="InterPro" id="IPR011419">
    <property type="entry name" value="ATP12_ATP_synth-F1-assembly"/>
</dbReference>
<evidence type="ECO:0000256" key="7">
    <source>
        <dbReference type="SAM" id="Phobius"/>
    </source>
</evidence>
<comment type="subcellular location">
    <subcellularLocation>
        <location evidence="1">Mitochondrion</location>
    </subcellularLocation>
</comment>
<feature type="region of interest" description="Disordered" evidence="6">
    <location>
        <begin position="848"/>
        <end position="877"/>
    </location>
</feature>
<keyword evidence="7" id="KW-0472">Membrane</keyword>
<evidence type="ECO:0000313" key="9">
    <source>
        <dbReference type="WBParaSite" id="TCONS_00004300.p1"/>
    </source>
</evidence>
<keyword evidence="3" id="KW-0809">Transit peptide</keyword>
<evidence type="ECO:0000313" key="8">
    <source>
        <dbReference type="Proteomes" id="UP000035681"/>
    </source>
</evidence>
<feature type="compositionally biased region" description="Acidic residues" evidence="6">
    <location>
        <begin position="950"/>
        <end position="968"/>
    </location>
</feature>
<feature type="transmembrane region" description="Helical" evidence="7">
    <location>
        <begin position="17"/>
        <end position="36"/>
    </location>
</feature>
<keyword evidence="4" id="KW-0496">Mitochondrion</keyword>
<dbReference type="Gene3D" id="1.10.3580.10">
    <property type="entry name" value="ATP12 ATPase"/>
    <property type="match status" value="1"/>
</dbReference>
<evidence type="ECO:0000256" key="1">
    <source>
        <dbReference type="ARBA" id="ARBA00004173"/>
    </source>
</evidence>
<dbReference type="PANTHER" id="PTHR21013:SF10">
    <property type="entry name" value="ATP SYNTHASE MITOCHONDRIAL F1 COMPLEX ASSEMBLY FACTOR 2"/>
    <property type="match status" value="1"/>
</dbReference>
<dbReference type="InterPro" id="IPR042272">
    <property type="entry name" value="ATP12_ATP_synth-F1-assembly_N"/>
</dbReference>
<dbReference type="GO" id="GO:0033615">
    <property type="term" value="P:mitochondrial proton-transporting ATP synthase complex assembly"/>
    <property type="evidence" value="ECO:0007669"/>
    <property type="project" value="TreeGrafter"/>
</dbReference>
<evidence type="ECO:0000256" key="3">
    <source>
        <dbReference type="ARBA" id="ARBA00022946"/>
    </source>
</evidence>
<dbReference type="SUPFAM" id="SSF160909">
    <property type="entry name" value="ATP12-like"/>
    <property type="match status" value="1"/>
</dbReference>
<sequence length="1265" mass="148183">SNCHLQMASRSKSAFKTFLALELLVFGGSFAGFVLLRRNESARRKTYENLPYLAKLYYTTEDLMSGGQLVGKKIQHRDMNRWYGDANEFAPPEADQSEMVKLSQLKKYMAVSGLLCAAACNALYTKYISEQPDHRIAVQSLDKYWRYEEEAKKKEKNIKINISSFVFKLHHIMDAEIVQLINQLGVSSEGEYKLHPFYKASLYQIKRHLAADKDKVVLLKCSEVNIIGNDIIPIMKIFHNDSEKKDLFLMCLKLCTTLMSPSSTIFEHLDHSNSETITLISKREGYLFNILKSIAYSDLMVYLNDSLLSIINEEEESDISIAVKESIFQLIQLIMSTNIKCITVDEKSIVEEALISKMVLSNIIETMYKYSKKSGYKTDMYMFIHIFGQISKSINPGTVVSTEVVRRKNEERMKRLPTTINVKELVKSIEEDFSYKRTKPLPDDKDPLFPLTEEVNRKKHSQRRRIVMNGRFPGTFVDMKNFTKSGRAKIVNKIETNAMDSIVKQNTFKSFNRSSVKPMTNEDERILTLNNNVYIKLYNQIRMLMLSGFDFKRYAYSDIITWSDVRGELMGAEANYLHLLWFMLKIARLDNIPWLYQHDFTSFENFEIWTERIIDSMNKYEKPKVNYIREKCKYMLNILKEILYRIPSLKNRNEGEYRALIYELYFHSFLKSFVKIYQYLDSLLSSQSLYNSLFSLTSIYFQMAKFVNINGGYRGQLERNDALEVKEELIEVQDLMGQFYNKYVARCCMNFILNYSEKISPNELHNVITVIYYSSFELKKVIFYFEVKFFVCLRKWIYTLKKGYKNAQMLPVLENFLKRMMIHIEEYHLFGVNDSMFLNQISKPLKAKKKKAKNTENEEEFGENENEGEFNDGEDQENEENFIDFEENEIKDDNIKKQENDSCEKINKKISRVVIDDTSDVEEVDDVMEKLNSQNNENTNEGSKNYFLSSDDDESDGEKENDSDDEYQDQPTKLKPEDIFHIYKKKRSLFDDSDDENNEETEESSQRPSKKRKTIHYSTNTSIFNRPKRFYKNVTVEKDSTEENKFVVLLDKKEVKTLGQNVLKLPTEALAEAVAHEFDSQLETLNMTHMRLTGLAFTSMDNPFHQTKEDIINNMMEFAPTDTILYVSTEPEKLYNKEKELWLPVIDWVNKKFNVDLKPTESLFDLPEISQKTDETFRRYFNGFNFWQLTGYQYSVEAMKSILLSIAATENVVRVEKAVEASRIEQIYQTQVWGNVEWSHDLEEMELHCRLAAGKLFVNLSKESV</sequence>
<keyword evidence="8" id="KW-1185">Reference proteome</keyword>
<name>A0AAF5CZE0_STRER</name>
<evidence type="ECO:0000256" key="5">
    <source>
        <dbReference type="ARBA" id="ARBA00023186"/>
    </source>
</evidence>
<dbReference type="AlphaFoldDB" id="A0AAF5CZE0"/>
<feature type="compositionally biased region" description="Polar residues" evidence="6">
    <location>
        <begin position="932"/>
        <end position="948"/>
    </location>
</feature>